<organism evidence="2 3">
    <name type="scientific">Prymnesium parvum</name>
    <name type="common">Toxic golden alga</name>
    <dbReference type="NCBI Taxonomy" id="97485"/>
    <lineage>
        <taxon>Eukaryota</taxon>
        <taxon>Haptista</taxon>
        <taxon>Haptophyta</taxon>
        <taxon>Prymnesiophyceae</taxon>
        <taxon>Prymnesiales</taxon>
        <taxon>Prymnesiaceae</taxon>
        <taxon>Prymnesium</taxon>
    </lineage>
</organism>
<evidence type="ECO:0000313" key="3">
    <source>
        <dbReference type="Proteomes" id="UP001515480"/>
    </source>
</evidence>
<protein>
    <submittedName>
        <fullName evidence="2">Uncharacterized protein</fullName>
    </submittedName>
</protein>
<evidence type="ECO:0000256" key="1">
    <source>
        <dbReference type="SAM" id="MobiDB-lite"/>
    </source>
</evidence>
<evidence type="ECO:0000313" key="2">
    <source>
        <dbReference type="EMBL" id="KAL1526020.1"/>
    </source>
</evidence>
<reference evidence="2 3" key="1">
    <citation type="journal article" date="2024" name="Science">
        <title>Giant polyketide synthase enzymes in the biosynthesis of giant marine polyether toxins.</title>
        <authorList>
            <person name="Fallon T.R."/>
            <person name="Shende V.V."/>
            <person name="Wierzbicki I.H."/>
            <person name="Pendleton A.L."/>
            <person name="Watervoot N.F."/>
            <person name="Auber R.P."/>
            <person name="Gonzalez D.J."/>
            <person name="Wisecaver J.H."/>
            <person name="Moore B.S."/>
        </authorList>
    </citation>
    <scope>NUCLEOTIDE SEQUENCE [LARGE SCALE GENOMIC DNA]</scope>
    <source>
        <strain evidence="2 3">12B1</strain>
    </source>
</reference>
<feature type="region of interest" description="Disordered" evidence="1">
    <location>
        <begin position="240"/>
        <end position="268"/>
    </location>
</feature>
<accession>A0AB34JVU5</accession>
<sequence length="268" mass="30262">MPTRPFTARELHDCELFAELAANLSDSSSGDEELIDDLIMACCAPLAKVRKQDIGPERLSIARLQREAARGGFNEDVQSSNVYSNYRFRLEDLPRVVAVYFAKDKWAKMSHNEFRKRLAWAFLTLGKEEYLDDVLASSVSSTSVDAWQSSGVNSASNLFMGPHEHRLETFNRDKLEHHTCGYCGCRTTKYCVTCKEDGHGVIAVCGRRSGRNCIDRHQMGEEIKHGSWRLQKLHAEARMATVEDEDAPVVPPDSVTSARNPRRQRQQA</sequence>
<gene>
    <name evidence="2" type="ORF">AB1Y20_020841</name>
</gene>
<dbReference type="AlphaFoldDB" id="A0AB34JVU5"/>
<proteinExistence type="predicted"/>
<keyword evidence="3" id="KW-1185">Reference proteome</keyword>
<dbReference type="Proteomes" id="UP001515480">
    <property type="component" value="Unassembled WGS sequence"/>
</dbReference>
<name>A0AB34JVU5_PRYPA</name>
<dbReference type="EMBL" id="JBGBPQ010000004">
    <property type="protein sequence ID" value="KAL1526020.1"/>
    <property type="molecule type" value="Genomic_DNA"/>
</dbReference>
<comment type="caution">
    <text evidence="2">The sequence shown here is derived from an EMBL/GenBank/DDBJ whole genome shotgun (WGS) entry which is preliminary data.</text>
</comment>